<accession>A0A059CZ34</accession>
<evidence type="ECO:0000313" key="1">
    <source>
        <dbReference type="EMBL" id="KCW83622.1"/>
    </source>
</evidence>
<proteinExistence type="predicted"/>
<organism evidence="1">
    <name type="scientific">Eucalyptus grandis</name>
    <name type="common">Flooded gum</name>
    <dbReference type="NCBI Taxonomy" id="71139"/>
    <lineage>
        <taxon>Eukaryota</taxon>
        <taxon>Viridiplantae</taxon>
        <taxon>Streptophyta</taxon>
        <taxon>Embryophyta</taxon>
        <taxon>Tracheophyta</taxon>
        <taxon>Spermatophyta</taxon>
        <taxon>Magnoliopsida</taxon>
        <taxon>eudicotyledons</taxon>
        <taxon>Gunneridae</taxon>
        <taxon>Pentapetalae</taxon>
        <taxon>rosids</taxon>
        <taxon>malvids</taxon>
        <taxon>Myrtales</taxon>
        <taxon>Myrtaceae</taxon>
        <taxon>Myrtoideae</taxon>
        <taxon>Eucalypteae</taxon>
        <taxon>Eucalyptus</taxon>
    </lineage>
</organism>
<dbReference type="EMBL" id="KK198754">
    <property type="protein sequence ID" value="KCW83622.1"/>
    <property type="molecule type" value="Genomic_DNA"/>
</dbReference>
<name>A0A059CZ34_EUCGR</name>
<gene>
    <name evidence="1" type="ORF">EUGRSUZ_B00517</name>
</gene>
<protein>
    <submittedName>
        <fullName evidence="1">Uncharacterized protein</fullName>
    </submittedName>
</protein>
<dbReference type="InParanoid" id="A0A059CZ34"/>
<sequence length="66" mass="7566">MFRCPSSCILTRYFEKEKEKNIIGLGPFKPIWSGFFTGFSRSSVQSVPFQVFIFFPSVILGSNNYS</sequence>
<dbReference type="AlphaFoldDB" id="A0A059CZ34"/>
<dbReference type="Gramene" id="KCW83622">
    <property type="protein sequence ID" value="KCW83622"/>
    <property type="gene ID" value="EUGRSUZ_B00517"/>
</dbReference>
<reference evidence="1" key="1">
    <citation type="submission" date="2013-07" db="EMBL/GenBank/DDBJ databases">
        <title>The genome of Eucalyptus grandis.</title>
        <authorList>
            <person name="Schmutz J."/>
            <person name="Hayes R."/>
            <person name="Myburg A."/>
            <person name="Tuskan G."/>
            <person name="Grattapaglia D."/>
            <person name="Rokhsar D.S."/>
        </authorList>
    </citation>
    <scope>NUCLEOTIDE SEQUENCE</scope>
    <source>
        <tissue evidence="1">Leaf extractions</tissue>
    </source>
</reference>